<name>A0A7K1SZJ5_9SPHI</name>
<feature type="domain" description="DUF4296" evidence="3">
    <location>
        <begin position="24"/>
        <end position="109"/>
    </location>
</feature>
<gene>
    <name evidence="4" type="ORF">GO621_13100</name>
</gene>
<evidence type="ECO:0000259" key="3">
    <source>
        <dbReference type="Pfam" id="PF14129"/>
    </source>
</evidence>
<accession>A0A7K1SZJ5</accession>
<dbReference type="InterPro" id="IPR025381">
    <property type="entry name" value="DUF4296"/>
</dbReference>
<dbReference type="AlphaFoldDB" id="A0A7K1SZJ5"/>
<evidence type="ECO:0000256" key="2">
    <source>
        <dbReference type="SAM" id="SignalP"/>
    </source>
</evidence>
<dbReference type="Pfam" id="PF14129">
    <property type="entry name" value="DUF4296"/>
    <property type="match status" value="1"/>
</dbReference>
<evidence type="ECO:0000256" key="1">
    <source>
        <dbReference type="SAM" id="MobiDB-lite"/>
    </source>
</evidence>
<protein>
    <submittedName>
        <fullName evidence="4">DUF4296 domain-containing protein</fullName>
    </submittedName>
</protein>
<feature type="region of interest" description="Disordered" evidence="1">
    <location>
        <begin position="145"/>
        <end position="173"/>
    </location>
</feature>
<organism evidence="4 5">
    <name type="scientific">Mucilaginibacter arboris</name>
    <dbReference type="NCBI Taxonomy" id="2682090"/>
    <lineage>
        <taxon>Bacteria</taxon>
        <taxon>Pseudomonadati</taxon>
        <taxon>Bacteroidota</taxon>
        <taxon>Sphingobacteriia</taxon>
        <taxon>Sphingobacteriales</taxon>
        <taxon>Sphingobacteriaceae</taxon>
        <taxon>Mucilaginibacter</taxon>
    </lineage>
</organism>
<sequence>MRFYKILFSLLLMFLIACHREAAPDNLIEEDQFVPLLVDIHLADGYLSTGSQMPDSLSYRGNGLYAAIFKKHHVDSVQFKKSYQYYSVHLEQMGQIYKAVTERLTAKNDSLTKIQNALAIKKSKHVTDSLAKVAKINAAKIDSARKKSLKRDSTTKPKKAVVKKASKNIVDHK</sequence>
<dbReference type="EMBL" id="WPIK01000011">
    <property type="protein sequence ID" value="MVN22470.1"/>
    <property type="molecule type" value="Genomic_DNA"/>
</dbReference>
<keyword evidence="2" id="KW-0732">Signal</keyword>
<evidence type="ECO:0000313" key="5">
    <source>
        <dbReference type="Proteomes" id="UP000462014"/>
    </source>
</evidence>
<feature type="signal peptide" evidence="2">
    <location>
        <begin position="1"/>
        <end position="22"/>
    </location>
</feature>
<proteinExistence type="predicted"/>
<keyword evidence="5" id="KW-1185">Reference proteome</keyword>
<dbReference type="Proteomes" id="UP000462014">
    <property type="component" value="Unassembled WGS sequence"/>
</dbReference>
<dbReference type="RefSeq" id="WP_157567749.1">
    <property type="nucleotide sequence ID" value="NZ_WPIK01000011.1"/>
</dbReference>
<reference evidence="4 5" key="1">
    <citation type="submission" date="2019-12" db="EMBL/GenBank/DDBJ databases">
        <title>Mucilaginibacter sp. HMF7410 genome sequencing and assembly.</title>
        <authorList>
            <person name="Kang H."/>
            <person name="Cha I."/>
            <person name="Kim H."/>
            <person name="Joh K."/>
        </authorList>
    </citation>
    <scope>NUCLEOTIDE SEQUENCE [LARGE SCALE GENOMIC DNA]</scope>
    <source>
        <strain evidence="4 5">HMF7410</strain>
    </source>
</reference>
<dbReference type="PROSITE" id="PS51257">
    <property type="entry name" value="PROKAR_LIPOPROTEIN"/>
    <property type="match status" value="1"/>
</dbReference>
<feature type="compositionally biased region" description="Basic residues" evidence="1">
    <location>
        <begin position="156"/>
        <end position="166"/>
    </location>
</feature>
<feature type="chain" id="PRO_5029756350" evidence="2">
    <location>
        <begin position="23"/>
        <end position="173"/>
    </location>
</feature>
<evidence type="ECO:0000313" key="4">
    <source>
        <dbReference type="EMBL" id="MVN22470.1"/>
    </source>
</evidence>
<comment type="caution">
    <text evidence="4">The sequence shown here is derived from an EMBL/GenBank/DDBJ whole genome shotgun (WGS) entry which is preliminary data.</text>
</comment>
<feature type="compositionally biased region" description="Basic and acidic residues" evidence="1">
    <location>
        <begin position="145"/>
        <end position="155"/>
    </location>
</feature>